<dbReference type="GO" id="GO:0000981">
    <property type="term" value="F:DNA-binding transcription factor activity, RNA polymerase II-specific"/>
    <property type="evidence" value="ECO:0007669"/>
    <property type="project" value="TreeGrafter"/>
</dbReference>
<keyword evidence="3 6" id="KW-0238">DNA-binding</keyword>
<evidence type="ECO:0000313" key="11">
    <source>
        <dbReference type="Proteomes" id="UP000013776"/>
    </source>
</evidence>
<feature type="domain" description="FHA" evidence="8">
    <location>
        <begin position="93"/>
        <end position="152"/>
    </location>
</feature>
<dbReference type="Gene3D" id="1.10.10.10">
    <property type="entry name" value="Winged helix-like DNA-binding domain superfamily/Winged helix DNA-binding domain"/>
    <property type="match status" value="1"/>
</dbReference>
<proteinExistence type="predicted"/>
<dbReference type="Gene3D" id="2.60.200.20">
    <property type="match status" value="1"/>
</dbReference>
<feature type="compositionally biased region" description="Basic and acidic residues" evidence="7">
    <location>
        <begin position="449"/>
        <end position="465"/>
    </location>
</feature>
<organism evidence="10 11">
    <name type="scientific">Taphrina deformans (strain PYCC 5710 / ATCC 11124 / CBS 356.35 / IMI 108563 / JCM 9778 / NBRC 8474)</name>
    <name type="common">Peach leaf curl fungus</name>
    <name type="synonym">Lalaria deformans</name>
    <dbReference type="NCBI Taxonomy" id="1097556"/>
    <lineage>
        <taxon>Eukaryota</taxon>
        <taxon>Fungi</taxon>
        <taxon>Dikarya</taxon>
        <taxon>Ascomycota</taxon>
        <taxon>Taphrinomycotina</taxon>
        <taxon>Taphrinomycetes</taxon>
        <taxon>Taphrinales</taxon>
        <taxon>Taphrinaceae</taxon>
        <taxon>Taphrina</taxon>
    </lineage>
</organism>
<keyword evidence="11" id="KW-1185">Reference proteome</keyword>
<feature type="region of interest" description="Disordered" evidence="7">
    <location>
        <begin position="449"/>
        <end position="504"/>
    </location>
</feature>
<evidence type="ECO:0000256" key="2">
    <source>
        <dbReference type="ARBA" id="ARBA00023015"/>
    </source>
</evidence>
<dbReference type="FunFam" id="1.10.10.10:FF:000030">
    <property type="entry name" value="Forkhead box protein K2"/>
    <property type="match status" value="1"/>
</dbReference>
<dbReference type="InterPro" id="IPR000253">
    <property type="entry name" value="FHA_dom"/>
</dbReference>
<dbReference type="GO" id="GO:0005634">
    <property type="term" value="C:nucleus"/>
    <property type="evidence" value="ECO:0007669"/>
    <property type="project" value="UniProtKB-SubCell"/>
</dbReference>
<dbReference type="CDD" id="cd22701">
    <property type="entry name" value="FHA_FKH1-like"/>
    <property type="match status" value="1"/>
</dbReference>
<dbReference type="SMART" id="SM00339">
    <property type="entry name" value="FH"/>
    <property type="match status" value="1"/>
</dbReference>
<feature type="compositionally biased region" description="Polar residues" evidence="7">
    <location>
        <begin position="371"/>
        <end position="387"/>
    </location>
</feature>
<dbReference type="AlphaFoldDB" id="R4XGY3"/>
<dbReference type="CDD" id="cd00059">
    <property type="entry name" value="FH_FOX"/>
    <property type="match status" value="1"/>
</dbReference>
<accession>R4XGY3</accession>
<dbReference type="InterPro" id="IPR030456">
    <property type="entry name" value="TF_fork_head_CS_2"/>
</dbReference>
<feature type="compositionally biased region" description="Polar residues" evidence="7">
    <location>
        <begin position="1"/>
        <end position="16"/>
    </location>
</feature>
<dbReference type="PANTHER" id="PTHR45881">
    <property type="entry name" value="CHECKPOINT SUPPRESSOR 1-LIKE, ISOFORM A-RELATED"/>
    <property type="match status" value="1"/>
</dbReference>
<feature type="DNA-binding region" description="Fork-head" evidence="6">
    <location>
        <begin position="280"/>
        <end position="370"/>
    </location>
</feature>
<feature type="region of interest" description="Disordered" evidence="7">
    <location>
        <begin position="209"/>
        <end position="272"/>
    </location>
</feature>
<dbReference type="PANTHER" id="PTHR45881:SF1">
    <property type="entry name" value="FORK HEAD PROTEIN HOMOLOG 2"/>
    <property type="match status" value="1"/>
</dbReference>
<evidence type="ECO:0000256" key="7">
    <source>
        <dbReference type="SAM" id="MobiDB-lite"/>
    </source>
</evidence>
<dbReference type="STRING" id="1097556.R4XGY3"/>
<dbReference type="PROSITE" id="PS00658">
    <property type="entry name" value="FORK_HEAD_2"/>
    <property type="match status" value="1"/>
</dbReference>
<dbReference type="InterPro" id="IPR018122">
    <property type="entry name" value="TF_fork_head_CS_1"/>
</dbReference>
<evidence type="ECO:0000256" key="1">
    <source>
        <dbReference type="ARBA" id="ARBA00004123"/>
    </source>
</evidence>
<evidence type="ECO:0000256" key="5">
    <source>
        <dbReference type="ARBA" id="ARBA00023242"/>
    </source>
</evidence>
<name>R4XGY3_TAPDE</name>
<reference evidence="10 11" key="1">
    <citation type="journal article" date="2013" name="MBio">
        <title>Genome sequencing of the plant pathogen Taphrina deformans, the causal agent of peach leaf curl.</title>
        <authorList>
            <person name="Cisse O.H."/>
            <person name="Almeida J.M.G.C.F."/>
            <person name="Fonseca A."/>
            <person name="Kumar A.A."/>
            <person name="Salojaervi J."/>
            <person name="Overmyer K."/>
            <person name="Hauser P.M."/>
            <person name="Pagni M."/>
        </authorList>
    </citation>
    <scope>NUCLEOTIDE SEQUENCE [LARGE SCALE GENOMIC DNA]</scope>
    <source>
        <strain evidence="11">PYCC 5710 / ATCC 11124 / CBS 356.35 / IMI 108563 / JCM 9778 / NBRC 8474</strain>
    </source>
</reference>
<dbReference type="InterPro" id="IPR036390">
    <property type="entry name" value="WH_DNA-bd_sf"/>
</dbReference>
<keyword evidence="2" id="KW-0805">Transcription regulation</keyword>
<feature type="region of interest" description="Disordered" evidence="7">
    <location>
        <begin position="1"/>
        <end position="32"/>
    </location>
</feature>
<evidence type="ECO:0000256" key="3">
    <source>
        <dbReference type="ARBA" id="ARBA00023125"/>
    </source>
</evidence>
<dbReference type="SUPFAM" id="SSF46785">
    <property type="entry name" value="Winged helix' DNA-binding domain"/>
    <property type="match status" value="1"/>
</dbReference>
<dbReference type="eggNOG" id="KOG2294">
    <property type="taxonomic scope" value="Eukaryota"/>
</dbReference>
<feature type="domain" description="Fork-head" evidence="9">
    <location>
        <begin position="280"/>
        <end position="370"/>
    </location>
</feature>
<dbReference type="InterPro" id="IPR036388">
    <property type="entry name" value="WH-like_DNA-bd_sf"/>
</dbReference>
<dbReference type="Pfam" id="PF00250">
    <property type="entry name" value="Forkhead"/>
    <property type="match status" value="1"/>
</dbReference>
<sequence>MRSLSQVMDGSQSPTSSHKRKHSTMSKENVQAVSLPPDMINQVIQSLELPNRPVTAAMEHSNDAASATHIGGVQAYAKLAGQNWTYYVKALDVTIGRESDMPEAARQGIDLDLGPAKVISRLHARIEYDLAERYWKCLVLGRNGIKIDEKLYKEKKVARLTSGQILEVGGVQMMFVLPDATPQVLSSFIPAHPVNYQAQEMQHSYSQQSLAQSQISYQSGQSEQETLDGEMVRTPRTAHADSSFADHGQDSPGPVYQNAYDHDETTGQPDLSLDINREIKPPFSYATLISQAILSSSNNTLTLAQIYSWISSHYSFYRYAKSGWQNSIRHNLSLNKAFVKVPRKADEPGKGMKWTIQEEFVTDFQNKSRRPGSSQAPFPSTISSSTQRGGGKKAKLAAEAAAVAQTHGEGTPSSVHDSLLNLQYHVQTPSQEMADHSSVRNQCQTPMDVDCHSQQDITTPKRDMETPVPYEASRSSRENSRPTSTSRQVAQMTTPPSLYKSSVTQPLSSPAPFWKYMVSNMTTPTTNGLGSPVRAQMQSSPRIHLPMPDQPHLKDLANGNSSPAKKDDDAMMGNAPEMGIGLDGLFDLEGVDLRKGFPEISKWSAATFT</sequence>
<dbReference type="GO" id="GO:0000978">
    <property type="term" value="F:RNA polymerase II cis-regulatory region sequence-specific DNA binding"/>
    <property type="evidence" value="ECO:0007669"/>
    <property type="project" value="TreeGrafter"/>
</dbReference>
<evidence type="ECO:0000259" key="8">
    <source>
        <dbReference type="PROSITE" id="PS50006"/>
    </source>
</evidence>
<comment type="subcellular location">
    <subcellularLocation>
        <location evidence="1 6">Nucleus</location>
    </subcellularLocation>
</comment>
<dbReference type="PRINTS" id="PR00053">
    <property type="entry name" value="FORKHEAD"/>
</dbReference>
<dbReference type="InterPro" id="IPR008984">
    <property type="entry name" value="SMAD_FHA_dom_sf"/>
</dbReference>
<evidence type="ECO:0000256" key="6">
    <source>
        <dbReference type="PROSITE-ProRule" id="PRU00089"/>
    </source>
</evidence>
<dbReference type="PROSITE" id="PS50006">
    <property type="entry name" value="FHA_DOMAIN"/>
    <property type="match status" value="1"/>
</dbReference>
<feature type="compositionally biased region" description="Polar residues" evidence="7">
    <location>
        <begin position="481"/>
        <end position="504"/>
    </location>
</feature>
<dbReference type="Pfam" id="PF00498">
    <property type="entry name" value="FHA"/>
    <property type="match status" value="1"/>
</dbReference>
<dbReference type="PROSITE" id="PS00657">
    <property type="entry name" value="FORK_HEAD_1"/>
    <property type="match status" value="1"/>
</dbReference>
<dbReference type="VEuPathDB" id="FungiDB:TAPDE_000303"/>
<evidence type="ECO:0000313" key="10">
    <source>
        <dbReference type="EMBL" id="CCG85143.1"/>
    </source>
</evidence>
<evidence type="ECO:0000256" key="4">
    <source>
        <dbReference type="ARBA" id="ARBA00023163"/>
    </source>
</evidence>
<dbReference type="Proteomes" id="UP000013776">
    <property type="component" value="Unassembled WGS sequence"/>
</dbReference>
<keyword evidence="5 6" id="KW-0539">Nucleus</keyword>
<evidence type="ECO:0000259" key="9">
    <source>
        <dbReference type="PROSITE" id="PS50039"/>
    </source>
</evidence>
<dbReference type="EMBL" id="CAHR02000007">
    <property type="protein sequence ID" value="CCG85143.1"/>
    <property type="molecule type" value="Genomic_DNA"/>
</dbReference>
<dbReference type="PROSITE" id="PS50039">
    <property type="entry name" value="FORK_HEAD_3"/>
    <property type="match status" value="1"/>
</dbReference>
<dbReference type="SUPFAM" id="SSF49879">
    <property type="entry name" value="SMAD/FHA domain"/>
    <property type="match status" value="1"/>
</dbReference>
<feature type="region of interest" description="Disordered" evidence="7">
    <location>
        <begin position="363"/>
        <end position="394"/>
    </location>
</feature>
<dbReference type="OrthoDB" id="5954824at2759"/>
<protein>
    <submittedName>
        <fullName evidence="10">Fork head protein homolog 2</fullName>
    </submittedName>
</protein>
<gene>
    <name evidence="10" type="ORF">TAPDE_000303</name>
</gene>
<dbReference type="InterPro" id="IPR001766">
    <property type="entry name" value="Fork_head_dom"/>
</dbReference>
<comment type="caution">
    <text evidence="10">The sequence shown here is derived from an EMBL/GenBank/DDBJ whole genome shotgun (WGS) entry which is preliminary data.</text>
</comment>
<feature type="compositionally biased region" description="Polar residues" evidence="7">
    <location>
        <begin position="209"/>
        <end position="224"/>
    </location>
</feature>
<keyword evidence="4" id="KW-0804">Transcription</keyword>